<dbReference type="SUPFAM" id="SSF53649">
    <property type="entry name" value="Alkaline phosphatase-like"/>
    <property type="match status" value="1"/>
</dbReference>
<comment type="caution">
    <text evidence="2">The sequence shown here is derived from an EMBL/GenBank/DDBJ whole genome shotgun (WGS) entry which is preliminary data.</text>
</comment>
<sequence length="91" mass="10001">DNTILIFMTDNGTAAGVAYKNGKVLGNTAGMKGHKGSHYEGGHRVPFFIHWKNGKLSKAKDIQRLTAQIDIMPTLAELCQINLPKNHMPLD</sequence>
<gene>
    <name evidence="2" type="ORF">Q4521_21485</name>
</gene>
<dbReference type="InterPro" id="IPR052701">
    <property type="entry name" value="GAG_Ulvan_Degrading_Sulfatases"/>
</dbReference>
<dbReference type="AlphaFoldDB" id="A0AAW7XEV0"/>
<feature type="domain" description="Sulfatase N-terminal" evidence="1">
    <location>
        <begin position="1"/>
        <end position="79"/>
    </location>
</feature>
<dbReference type="RefSeq" id="WP_303494447.1">
    <property type="nucleotide sequence ID" value="NZ_JAUOPB010000216.1"/>
</dbReference>
<dbReference type="Pfam" id="PF00884">
    <property type="entry name" value="Sulfatase"/>
    <property type="match status" value="1"/>
</dbReference>
<dbReference type="InterPro" id="IPR000917">
    <property type="entry name" value="Sulfatase_N"/>
</dbReference>
<feature type="non-terminal residue" evidence="2">
    <location>
        <position position="91"/>
    </location>
</feature>
<organism evidence="2 3">
    <name type="scientific">Saccharophagus degradans</name>
    <dbReference type="NCBI Taxonomy" id="86304"/>
    <lineage>
        <taxon>Bacteria</taxon>
        <taxon>Pseudomonadati</taxon>
        <taxon>Pseudomonadota</taxon>
        <taxon>Gammaproteobacteria</taxon>
        <taxon>Cellvibrionales</taxon>
        <taxon>Cellvibrionaceae</taxon>
        <taxon>Saccharophagus</taxon>
    </lineage>
</organism>
<dbReference type="InterPro" id="IPR017850">
    <property type="entry name" value="Alkaline_phosphatase_core_sf"/>
</dbReference>
<accession>A0AAW7XEV0</accession>
<protein>
    <submittedName>
        <fullName evidence="2">Sulfatase-like hydrolase/transferase</fullName>
    </submittedName>
</protein>
<reference evidence="2" key="1">
    <citation type="submission" date="2023-07" db="EMBL/GenBank/DDBJ databases">
        <title>Genome content predicts the carbon catabolic preferences of heterotrophic bacteria.</title>
        <authorList>
            <person name="Gralka M."/>
        </authorList>
    </citation>
    <scope>NUCLEOTIDE SEQUENCE</scope>
    <source>
        <strain evidence="2">I3M17_2</strain>
    </source>
</reference>
<keyword evidence="2" id="KW-0378">Hydrolase</keyword>
<proteinExistence type="predicted"/>
<dbReference type="EMBL" id="JAUOPB010000216">
    <property type="protein sequence ID" value="MDO6425068.1"/>
    <property type="molecule type" value="Genomic_DNA"/>
</dbReference>
<evidence type="ECO:0000259" key="1">
    <source>
        <dbReference type="Pfam" id="PF00884"/>
    </source>
</evidence>
<dbReference type="Gene3D" id="3.40.720.10">
    <property type="entry name" value="Alkaline Phosphatase, subunit A"/>
    <property type="match status" value="1"/>
</dbReference>
<evidence type="ECO:0000313" key="3">
    <source>
        <dbReference type="Proteomes" id="UP001169760"/>
    </source>
</evidence>
<name>A0AAW7XEV0_9GAMM</name>
<evidence type="ECO:0000313" key="2">
    <source>
        <dbReference type="EMBL" id="MDO6425068.1"/>
    </source>
</evidence>
<dbReference type="Proteomes" id="UP001169760">
    <property type="component" value="Unassembled WGS sequence"/>
</dbReference>
<dbReference type="PANTHER" id="PTHR43751:SF3">
    <property type="entry name" value="SULFATASE N-TERMINAL DOMAIN-CONTAINING PROTEIN"/>
    <property type="match status" value="1"/>
</dbReference>
<dbReference type="PANTHER" id="PTHR43751">
    <property type="entry name" value="SULFATASE"/>
    <property type="match status" value="1"/>
</dbReference>
<feature type="non-terminal residue" evidence="2">
    <location>
        <position position="1"/>
    </location>
</feature>
<dbReference type="GO" id="GO:0016787">
    <property type="term" value="F:hydrolase activity"/>
    <property type="evidence" value="ECO:0007669"/>
    <property type="project" value="UniProtKB-KW"/>
</dbReference>